<dbReference type="AlphaFoldDB" id="A0A1V9X214"/>
<evidence type="ECO:0000313" key="2">
    <source>
        <dbReference type="Proteomes" id="UP000192247"/>
    </source>
</evidence>
<organism evidence="1 2">
    <name type="scientific">Tropilaelaps mercedesae</name>
    <dbReference type="NCBI Taxonomy" id="418985"/>
    <lineage>
        <taxon>Eukaryota</taxon>
        <taxon>Metazoa</taxon>
        <taxon>Ecdysozoa</taxon>
        <taxon>Arthropoda</taxon>
        <taxon>Chelicerata</taxon>
        <taxon>Arachnida</taxon>
        <taxon>Acari</taxon>
        <taxon>Parasitiformes</taxon>
        <taxon>Mesostigmata</taxon>
        <taxon>Gamasina</taxon>
        <taxon>Dermanyssoidea</taxon>
        <taxon>Laelapidae</taxon>
        <taxon>Tropilaelaps</taxon>
    </lineage>
</organism>
<reference evidence="1 2" key="1">
    <citation type="journal article" date="2017" name="Gigascience">
        <title>Draft genome of the honey bee ectoparasitic mite, Tropilaelaps mercedesae, is shaped by the parasitic life history.</title>
        <authorList>
            <person name="Dong X."/>
            <person name="Armstrong S.D."/>
            <person name="Xia D."/>
            <person name="Makepeace B.L."/>
            <person name="Darby A.C."/>
            <person name="Kadowaki T."/>
        </authorList>
    </citation>
    <scope>NUCLEOTIDE SEQUENCE [LARGE SCALE GENOMIC DNA]</scope>
    <source>
        <strain evidence="1">Wuxi-XJTLU</strain>
    </source>
</reference>
<keyword evidence="2" id="KW-1185">Reference proteome</keyword>
<name>A0A1V9X214_9ACAR</name>
<gene>
    <name evidence="1" type="ORF">BIW11_13366</name>
</gene>
<evidence type="ECO:0000313" key="1">
    <source>
        <dbReference type="EMBL" id="OQR67690.1"/>
    </source>
</evidence>
<comment type="caution">
    <text evidence="1">The sequence shown here is derived from an EMBL/GenBank/DDBJ whole genome shotgun (WGS) entry which is preliminary data.</text>
</comment>
<sequence length="50" mass="5569">MAKAPKLTNRRPFRGAMWTVSSRLLFSPRPSAHCGLPTSAMRASAQMRHT</sequence>
<proteinExistence type="predicted"/>
<dbReference type="EMBL" id="MNPL01027795">
    <property type="protein sequence ID" value="OQR67690.1"/>
    <property type="molecule type" value="Genomic_DNA"/>
</dbReference>
<dbReference type="InParanoid" id="A0A1V9X214"/>
<dbReference type="Proteomes" id="UP000192247">
    <property type="component" value="Unassembled WGS sequence"/>
</dbReference>
<accession>A0A1V9X214</accession>
<protein>
    <submittedName>
        <fullName evidence="1">Uncharacterized protein</fullName>
    </submittedName>
</protein>